<protein>
    <submittedName>
        <fullName evidence="1">Uncharacterized protein</fullName>
    </submittedName>
</protein>
<comment type="caution">
    <text evidence="1">The sequence shown here is derived from an EMBL/GenBank/DDBJ whole genome shotgun (WGS) entry which is preliminary data.</text>
</comment>
<sequence>MVTYIKGVGYCLCDPEIPSVQQVYVEDNSIFFCTGNLSTVAIKTFKSLSEIKNSGNRKCSCLEPGRSHKTFIPITSIGITVSKYLKQGRPQSDNKTADQQQRGPVGEQKLLVRVKNENRVFQRLVRKKRKKHRMLLSVLVLWSGLKRSWFLKPKEERSYLYECRQIDFVKDVDNVLKTALEVELPAERARCHNATDLTTDADEIANRQVASQ</sequence>
<dbReference type="EMBL" id="RCHS01004322">
    <property type="protein sequence ID" value="RMX36466.1"/>
    <property type="molecule type" value="Genomic_DNA"/>
</dbReference>
<organism evidence="1 2">
    <name type="scientific">Pocillopora damicornis</name>
    <name type="common">Cauliflower coral</name>
    <name type="synonym">Millepora damicornis</name>
    <dbReference type="NCBI Taxonomy" id="46731"/>
    <lineage>
        <taxon>Eukaryota</taxon>
        <taxon>Metazoa</taxon>
        <taxon>Cnidaria</taxon>
        <taxon>Anthozoa</taxon>
        <taxon>Hexacorallia</taxon>
        <taxon>Scleractinia</taxon>
        <taxon>Astrocoeniina</taxon>
        <taxon>Pocilloporidae</taxon>
        <taxon>Pocillopora</taxon>
    </lineage>
</organism>
<keyword evidence="2" id="KW-1185">Reference proteome</keyword>
<name>A0A3M6T525_POCDA</name>
<evidence type="ECO:0000313" key="2">
    <source>
        <dbReference type="Proteomes" id="UP000275408"/>
    </source>
</evidence>
<dbReference type="Proteomes" id="UP000275408">
    <property type="component" value="Unassembled WGS sequence"/>
</dbReference>
<gene>
    <name evidence="1" type="ORF">pdam_00010051</name>
</gene>
<reference evidence="1 2" key="1">
    <citation type="journal article" date="2018" name="Sci. Rep.">
        <title>Comparative analysis of the Pocillopora damicornis genome highlights role of immune system in coral evolution.</title>
        <authorList>
            <person name="Cunning R."/>
            <person name="Bay R.A."/>
            <person name="Gillette P."/>
            <person name="Baker A.C."/>
            <person name="Traylor-Knowles N."/>
        </authorList>
    </citation>
    <scope>NUCLEOTIDE SEQUENCE [LARGE SCALE GENOMIC DNA]</scope>
    <source>
        <strain evidence="1">RSMAS</strain>
        <tissue evidence="1">Whole animal</tissue>
    </source>
</reference>
<dbReference type="AlphaFoldDB" id="A0A3M6T525"/>
<feature type="non-terminal residue" evidence="1">
    <location>
        <position position="212"/>
    </location>
</feature>
<accession>A0A3M6T525</accession>
<proteinExistence type="predicted"/>
<evidence type="ECO:0000313" key="1">
    <source>
        <dbReference type="EMBL" id="RMX36466.1"/>
    </source>
</evidence>